<reference evidence="1" key="1">
    <citation type="submission" date="2022-04" db="EMBL/GenBank/DDBJ databases">
        <title>Genome of the entomopathogenic fungus Entomophthora muscae.</title>
        <authorList>
            <person name="Elya C."/>
            <person name="Lovett B.R."/>
            <person name="Lee E."/>
            <person name="Macias A.M."/>
            <person name="Hajek A.E."/>
            <person name="De Bivort B.L."/>
            <person name="Kasson M.T."/>
            <person name="De Fine Licht H.H."/>
            <person name="Stajich J.E."/>
        </authorList>
    </citation>
    <scope>NUCLEOTIDE SEQUENCE</scope>
    <source>
        <strain evidence="1">Berkeley</strain>
    </source>
</reference>
<comment type="caution">
    <text evidence="1">The sequence shown here is derived from an EMBL/GenBank/DDBJ whole genome shotgun (WGS) entry which is preliminary data.</text>
</comment>
<keyword evidence="2" id="KW-1185">Reference proteome</keyword>
<sequence length="151" mass="16448">MNTFNILLSALSLISAASSAVSNDGKEINIINNKEEVKIIGTDTQSDKKGVENKNHNSDLSYNIPKPGNNDTTSDSTNIVIKDNLNYVLKLGTCDQKAEFEVKIKEGTEDLPYLYPKFETGDATVATKVFDTKLASDLKKFASEVIGDAKV</sequence>
<accession>A0ACC2U0I7</accession>
<proteinExistence type="predicted"/>
<evidence type="ECO:0000313" key="2">
    <source>
        <dbReference type="Proteomes" id="UP001165960"/>
    </source>
</evidence>
<dbReference type="EMBL" id="QTSX02001574">
    <property type="protein sequence ID" value="KAJ9080315.1"/>
    <property type="molecule type" value="Genomic_DNA"/>
</dbReference>
<evidence type="ECO:0000313" key="1">
    <source>
        <dbReference type="EMBL" id="KAJ9080315.1"/>
    </source>
</evidence>
<organism evidence="1 2">
    <name type="scientific">Entomophthora muscae</name>
    <dbReference type="NCBI Taxonomy" id="34485"/>
    <lineage>
        <taxon>Eukaryota</taxon>
        <taxon>Fungi</taxon>
        <taxon>Fungi incertae sedis</taxon>
        <taxon>Zoopagomycota</taxon>
        <taxon>Entomophthoromycotina</taxon>
        <taxon>Entomophthoromycetes</taxon>
        <taxon>Entomophthorales</taxon>
        <taxon>Entomophthoraceae</taxon>
        <taxon>Entomophthora</taxon>
    </lineage>
</organism>
<protein>
    <submittedName>
        <fullName evidence="1">Uncharacterized protein</fullName>
    </submittedName>
</protein>
<name>A0ACC2U0I7_9FUNG</name>
<gene>
    <name evidence="1" type="ORF">DSO57_1026384</name>
</gene>
<dbReference type="Proteomes" id="UP001165960">
    <property type="component" value="Unassembled WGS sequence"/>
</dbReference>